<evidence type="ECO:0000313" key="5">
    <source>
        <dbReference type="Proteomes" id="UP000249239"/>
    </source>
</evidence>
<dbReference type="Proteomes" id="UP000249239">
    <property type="component" value="Unassembled WGS sequence"/>
</dbReference>
<dbReference type="NCBIfam" id="TIGR04183">
    <property type="entry name" value="Por_Secre_tail"/>
    <property type="match status" value="1"/>
</dbReference>
<dbReference type="InterPro" id="IPR026444">
    <property type="entry name" value="Secre_tail"/>
</dbReference>
<keyword evidence="5" id="KW-1185">Reference proteome</keyword>
<dbReference type="RefSeq" id="WP_111446692.1">
    <property type="nucleotide sequence ID" value="NZ_QKZK01000031.1"/>
</dbReference>
<name>A0A2W7N1Z6_9BACT</name>
<evidence type="ECO:0000256" key="2">
    <source>
        <dbReference type="ARBA" id="ARBA00022737"/>
    </source>
</evidence>
<dbReference type="PANTHER" id="PTHR47566:SF1">
    <property type="entry name" value="PROTEIN NUD1"/>
    <property type="match status" value="1"/>
</dbReference>
<dbReference type="PANTHER" id="PTHR47566">
    <property type="match status" value="1"/>
</dbReference>
<proteinExistence type="predicted"/>
<gene>
    <name evidence="4" type="ORF">LX69_02876</name>
</gene>
<dbReference type="Gene3D" id="3.80.10.10">
    <property type="entry name" value="Ribonuclease Inhibitor"/>
    <property type="match status" value="2"/>
</dbReference>
<dbReference type="InterPro" id="IPR032675">
    <property type="entry name" value="LRR_dom_sf"/>
</dbReference>
<dbReference type="SUPFAM" id="SSF52058">
    <property type="entry name" value="L domain-like"/>
    <property type="match status" value="1"/>
</dbReference>
<keyword evidence="2" id="KW-0677">Repeat</keyword>
<dbReference type="InterPro" id="IPR052574">
    <property type="entry name" value="CDIRP"/>
</dbReference>
<organism evidence="4 5">
    <name type="scientific">Breznakibacter xylanolyticus</name>
    <dbReference type="NCBI Taxonomy" id="990"/>
    <lineage>
        <taxon>Bacteria</taxon>
        <taxon>Pseudomonadati</taxon>
        <taxon>Bacteroidota</taxon>
        <taxon>Bacteroidia</taxon>
        <taxon>Marinilabiliales</taxon>
        <taxon>Marinilabiliaceae</taxon>
        <taxon>Breznakibacter</taxon>
    </lineage>
</organism>
<keyword evidence="1" id="KW-0433">Leucine-rich repeat</keyword>
<protein>
    <submittedName>
        <fullName evidence="4">Putative secreted protein (Por secretion system target)</fullName>
    </submittedName>
</protein>
<accession>A0A2W7N1Z6</accession>
<evidence type="ECO:0000256" key="1">
    <source>
        <dbReference type="ARBA" id="ARBA00022614"/>
    </source>
</evidence>
<dbReference type="GO" id="GO:0035591">
    <property type="term" value="F:signaling adaptor activity"/>
    <property type="evidence" value="ECO:0007669"/>
    <property type="project" value="TreeGrafter"/>
</dbReference>
<reference evidence="4 5" key="1">
    <citation type="submission" date="2018-06" db="EMBL/GenBank/DDBJ databases">
        <title>Genomic Encyclopedia of Archaeal and Bacterial Type Strains, Phase II (KMG-II): from individual species to whole genera.</title>
        <authorList>
            <person name="Goeker M."/>
        </authorList>
    </citation>
    <scope>NUCLEOTIDE SEQUENCE [LARGE SCALE GENOMIC DNA]</scope>
    <source>
        <strain evidence="4 5">DSM 6779</strain>
    </source>
</reference>
<evidence type="ECO:0000256" key="3">
    <source>
        <dbReference type="SAM" id="SignalP"/>
    </source>
</evidence>
<sequence>MKKYFPLLILLILMAAQNTRAELPVITMTTAMSSGNIEIELIPESDTEVSIRVGTTTYAPTPIKQDGTTISIPIVSSKTIEIYGTSIIGLICSGNQLTQLNVSNCPSLIALDCSNNQLSFATLPAVLPAYQEDYVYTPQTPQLLADYVTTGQTIDLSAMATIGGHTTTFAWKTEYNIPLTLGTDYTINNGVTQFIKAPTDKVVCTMTNEAFPDFEASSPLVSNSTTIVPLSVEIHTKKLINEELKIVITQTESSPVFIDFGDNSLTSYVIGTSGMTITKTLQVNTPVIKIYARTIDNLECQSQKIHVLKLPSAPLMDLLYCNNNQIASLDLTHCPLLKDLRCNDNALTQLNVNQCTQLEQLNCSSNQLTQLLITNCTQLKDITCSFNNLLTLDVSTCTKVVNLYCKNNLLTTLTITSCPLLEYLDCSTNQISTLILTQNSALRSLYCLSNNITSLDVSACSGLTYLRCNNNNMTFSTLPLKQSAWSEYVYAPQKDIVVPTTITTATPIDLSAQYNVNGIQTSYVWKTNTGSVLTLGTDYQITNGVTTFLKIPASAVRCEMTHASFPYFTDLDVLKTTYTTITSANDVNDRLQALADIFTNNNTLHLNLQGVAQVTVTDLQGRTIAQTPAEYGHNTLELPGCGLYLVRVEMPEGNVTQKVMVK</sequence>
<feature type="signal peptide" evidence="3">
    <location>
        <begin position="1"/>
        <end position="21"/>
    </location>
</feature>
<feature type="chain" id="PRO_5016034589" evidence="3">
    <location>
        <begin position="22"/>
        <end position="662"/>
    </location>
</feature>
<keyword evidence="3" id="KW-0732">Signal</keyword>
<comment type="caution">
    <text evidence="4">The sequence shown here is derived from an EMBL/GenBank/DDBJ whole genome shotgun (WGS) entry which is preliminary data.</text>
</comment>
<dbReference type="AlphaFoldDB" id="A0A2W7N1Z6"/>
<dbReference type="OrthoDB" id="1491619at2"/>
<evidence type="ECO:0000313" key="4">
    <source>
        <dbReference type="EMBL" id="PZX12407.1"/>
    </source>
</evidence>
<dbReference type="EMBL" id="QKZK01000031">
    <property type="protein sequence ID" value="PZX12407.1"/>
    <property type="molecule type" value="Genomic_DNA"/>
</dbReference>